<dbReference type="Proteomes" id="UP000076881">
    <property type="component" value="Unassembled WGS sequence"/>
</dbReference>
<evidence type="ECO:0000313" key="3">
    <source>
        <dbReference type="Proteomes" id="UP000076881"/>
    </source>
</evidence>
<dbReference type="Pfam" id="PF14441">
    <property type="entry name" value="OTT_1508_deam"/>
    <property type="match status" value="1"/>
</dbReference>
<organism evidence="2 3">
    <name type="scientific">Akanthomyces lecanii RCEF 1005</name>
    <dbReference type="NCBI Taxonomy" id="1081108"/>
    <lineage>
        <taxon>Eukaryota</taxon>
        <taxon>Fungi</taxon>
        <taxon>Dikarya</taxon>
        <taxon>Ascomycota</taxon>
        <taxon>Pezizomycotina</taxon>
        <taxon>Sordariomycetes</taxon>
        <taxon>Hypocreomycetidae</taxon>
        <taxon>Hypocreales</taxon>
        <taxon>Cordycipitaceae</taxon>
        <taxon>Akanthomyces</taxon>
        <taxon>Cordyceps confragosa</taxon>
    </lineage>
</organism>
<gene>
    <name evidence="2" type="ORF">LEL_07065</name>
</gene>
<dbReference type="AlphaFoldDB" id="A0A168FEM3"/>
<keyword evidence="3" id="KW-1185">Reference proteome</keyword>
<feature type="compositionally biased region" description="Low complexity" evidence="1">
    <location>
        <begin position="561"/>
        <end position="572"/>
    </location>
</feature>
<comment type="caution">
    <text evidence="2">The sequence shown here is derived from an EMBL/GenBank/DDBJ whole genome shotgun (WGS) entry which is preliminary data.</text>
</comment>
<feature type="region of interest" description="Disordered" evidence="1">
    <location>
        <begin position="525"/>
        <end position="590"/>
    </location>
</feature>
<proteinExistence type="predicted"/>
<accession>A0A168FEM3</accession>
<sequence length="715" mass="78885">MAESAYIACAENISLLHLLHKIPEPPSINTSPPVSSPSARYTLSFVAERSLASTLAFLSRITDSPNCITAVCVQERTDDEKLEIYIAINKQSPKDNHATLEAICVGFNQIFERLSSPGHGNCENDVFAAIISLCRTKILCRLGYEKKTAFKSTRNPLDTVLERARESLVQLRAGTEVPKMEQYRRKSSSMGAQISQFLEKSADLLKVISSWVQHRTDSELCAVVDGLCGFVATDQWRAVIDLIPDRLMDPDLRRSLVSMLRKGARYRHAARILYRTAKKYPGARHITAFAVHLSKSSFKRPSLSLSPASLQTTFNRIVPNRKRGADRICQVLKTSSATFEAQTHKTLTEGKFHAEVQLLSHILTHPSPNPPRIVCASKDACFLCNCLLQEAHAAKLYTPRCHGKLYPGWRLPPTAELRPLQMSLNRILEQKIRNSAAELLKTSGRQRKRVIHPDPCESTCSTAMLSATTVADADGAADAAGGGDMLVERDSDTTVVENHMIPSERSSPCENKVLMAQDSKSLAVGDVSIPQETSSQLSNMVSMARNSSAPSATKDMPTPPDTSSSSSSMASTRKVEEAQRGVASQNASLSHGDDWTLRQSYALAQGEVVASSLSTDKTSRMYTTDALRVQLEYTRTERGQSTSSVETPQLRYRIQQLTSREAHTVRESGYIPIVDVSSIKVAEERTYKLDELADLYLRAGDCIFRLVLQPAIQPS</sequence>
<feature type="compositionally biased region" description="Polar residues" evidence="1">
    <location>
        <begin position="530"/>
        <end position="551"/>
    </location>
</feature>
<protein>
    <submittedName>
        <fullName evidence="2">Uncharacterized protein</fullName>
    </submittedName>
</protein>
<reference evidence="2 3" key="1">
    <citation type="journal article" date="2016" name="Genome Biol. Evol.">
        <title>Divergent and convergent evolution of fungal pathogenicity.</title>
        <authorList>
            <person name="Shang Y."/>
            <person name="Xiao G."/>
            <person name="Zheng P."/>
            <person name="Cen K."/>
            <person name="Zhan S."/>
            <person name="Wang C."/>
        </authorList>
    </citation>
    <scope>NUCLEOTIDE SEQUENCE [LARGE SCALE GENOMIC DNA]</scope>
    <source>
        <strain evidence="2 3">RCEF 1005</strain>
    </source>
</reference>
<dbReference type="OrthoDB" id="4851849at2759"/>
<dbReference type="InterPro" id="IPR027796">
    <property type="entry name" value="OTT_1508_deam-like"/>
</dbReference>
<evidence type="ECO:0000256" key="1">
    <source>
        <dbReference type="SAM" id="MobiDB-lite"/>
    </source>
</evidence>
<dbReference type="EMBL" id="AZHF01000005">
    <property type="protein sequence ID" value="OAA75077.1"/>
    <property type="molecule type" value="Genomic_DNA"/>
</dbReference>
<evidence type="ECO:0000313" key="2">
    <source>
        <dbReference type="EMBL" id="OAA75077.1"/>
    </source>
</evidence>
<name>A0A168FEM3_CORDF</name>